<dbReference type="NCBIfam" id="TIGR00756">
    <property type="entry name" value="PPR"/>
    <property type="match status" value="1"/>
</dbReference>
<dbReference type="InterPro" id="IPR032867">
    <property type="entry name" value="DYW_dom"/>
</dbReference>
<dbReference type="PANTHER" id="PTHR47926:SF410">
    <property type="entry name" value="(WILD MALAYSIAN BANANA) HYPOTHETICAL PROTEIN"/>
    <property type="match status" value="1"/>
</dbReference>
<dbReference type="PANTHER" id="PTHR47926">
    <property type="entry name" value="PENTATRICOPEPTIDE REPEAT-CONTAINING PROTEIN"/>
    <property type="match status" value="1"/>
</dbReference>
<evidence type="ECO:0000259" key="4">
    <source>
        <dbReference type="Pfam" id="PF14432"/>
    </source>
</evidence>
<dbReference type="GO" id="GO:0008270">
    <property type="term" value="F:zinc ion binding"/>
    <property type="evidence" value="ECO:0007669"/>
    <property type="project" value="InterPro"/>
</dbReference>
<evidence type="ECO:0000256" key="1">
    <source>
        <dbReference type="ARBA" id="ARBA00006643"/>
    </source>
</evidence>
<dbReference type="Pfam" id="PF20431">
    <property type="entry name" value="E_motif"/>
    <property type="match status" value="1"/>
</dbReference>
<dbReference type="Pfam" id="PF14432">
    <property type="entry name" value="DYW_deaminase"/>
    <property type="match status" value="1"/>
</dbReference>
<protein>
    <recommendedName>
        <fullName evidence="4">DYW domain-containing protein</fullName>
    </recommendedName>
</protein>
<dbReference type="EMBL" id="GGEC01006150">
    <property type="protein sequence ID" value="MBW86633.1"/>
    <property type="molecule type" value="Transcribed_RNA"/>
</dbReference>
<sequence length="301" mass="34213">MISGYAQHGAGEKALSLYDRMKEQGMKPDWITSIAVLKACNHAGFVDLGFNYIHSMVRDYGVELKPDHYACMVDLLGRAGRLADAVELIKKMPFKPHAALFGTLLGACRMHKNIDIAEFAANSLLELDPTCAMAYVQLANVYAAMNKWDHVARVRQAMKTSKIVKSPGYSWIEIKSLVHEFRSSDRVHPELASIHKKLNELEKKMKVAGYMPELEFALHDVEEEQKERLLLWHSEKLAIAYGLLKLPPQSPVRIFKNLRTCGDCHSATKYVSALEKREIIIRDTSRFHHFKDGFCSCGDYW</sequence>
<dbReference type="InterPro" id="IPR046848">
    <property type="entry name" value="E_motif"/>
</dbReference>
<feature type="domain" description="DYW" evidence="4">
    <location>
        <begin position="209"/>
        <end position="301"/>
    </location>
</feature>
<dbReference type="InterPro" id="IPR046960">
    <property type="entry name" value="PPR_At4g14850-like_plant"/>
</dbReference>
<dbReference type="InterPro" id="IPR011990">
    <property type="entry name" value="TPR-like_helical_dom_sf"/>
</dbReference>
<dbReference type="Pfam" id="PF13041">
    <property type="entry name" value="PPR_2"/>
    <property type="match status" value="1"/>
</dbReference>
<dbReference type="GO" id="GO:0009451">
    <property type="term" value="P:RNA modification"/>
    <property type="evidence" value="ECO:0007669"/>
    <property type="project" value="InterPro"/>
</dbReference>
<reference evidence="5" key="1">
    <citation type="submission" date="2018-02" db="EMBL/GenBank/DDBJ databases">
        <title>Rhizophora mucronata_Transcriptome.</title>
        <authorList>
            <person name="Meera S.P."/>
            <person name="Sreeshan A."/>
            <person name="Augustine A."/>
        </authorList>
    </citation>
    <scope>NUCLEOTIDE SEQUENCE</scope>
    <source>
        <tissue evidence="5">Leaf</tissue>
    </source>
</reference>
<keyword evidence="2" id="KW-0677">Repeat</keyword>
<dbReference type="Gene3D" id="1.25.40.10">
    <property type="entry name" value="Tetratricopeptide repeat domain"/>
    <property type="match status" value="1"/>
</dbReference>
<comment type="similarity">
    <text evidence="1">Belongs to the PPR family. PCMP-H subfamily.</text>
</comment>
<dbReference type="PROSITE" id="PS51375">
    <property type="entry name" value="PPR"/>
    <property type="match status" value="1"/>
</dbReference>
<dbReference type="InterPro" id="IPR002885">
    <property type="entry name" value="PPR_rpt"/>
</dbReference>
<feature type="repeat" description="PPR" evidence="3">
    <location>
        <begin position="1"/>
        <end position="28"/>
    </location>
</feature>
<organism evidence="5">
    <name type="scientific">Rhizophora mucronata</name>
    <name type="common">Asiatic mangrove</name>
    <dbReference type="NCBI Taxonomy" id="61149"/>
    <lineage>
        <taxon>Eukaryota</taxon>
        <taxon>Viridiplantae</taxon>
        <taxon>Streptophyta</taxon>
        <taxon>Embryophyta</taxon>
        <taxon>Tracheophyta</taxon>
        <taxon>Spermatophyta</taxon>
        <taxon>Magnoliopsida</taxon>
        <taxon>eudicotyledons</taxon>
        <taxon>Gunneridae</taxon>
        <taxon>Pentapetalae</taxon>
        <taxon>rosids</taxon>
        <taxon>fabids</taxon>
        <taxon>Malpighiales</taxon>
        <taxon>Rhizophoraceae</taxon>
        <taxon>Rhizophora</taxon>
    </lineage>
</organism>
<dbReference type="SUPFAM" id="SSF48452">
    <property type="entry name" value="TPR-like"/>
    <property type="match status" value="1"/>
</dbReference>
<dbReference type="Pfam" id="PF01535">
    <property type="entry name" value="PPR"/>
    <property type="match status" value="1"/>
</dbReference>
<evidence type="ECO:0000313" key="5">
    <source>
        <dbReference type="EMBL" id="MBW86633.1"/>
    </source>
</evidence>
<proteinExistence type="inferred from homology"/>
<evidence type="ECO:0000256" key="3">
    <source>
        <dbReference type="PROSITE-ProRule" id="PRU00708"/>
    </source>
</evidence>
<dbReference type="GO" id="GO:0003723">
    <property type="term" value="F:RNA binding"/>
    <property type="evidence" value="ECO:0007669"/>
    <property type="project" value="InterPro"/>
</dbReference>
<name>A0A2P2IZJ1_RHIMU</name>
<evidence type="ECO:0000256" key="2">
    <source>
        <dbReference type="ARBA" id="ARBA00022737"/>
    </source>
</evidence>
<dbReference type="AlphaFoldDB" id="A0A2P2IZJ1"/>
<accession>A0A2P2IZJ1</accession>
<dbReference type="FunFam" id="1.25.40.10:FF:000553">
    <property type="entry name" value="Pentatricopeptide repeat-containing protein, mitochondrial"/>
    <property type="match status" value="1"/>
</dbReference>